<evidence type="ECO:0000313" key="2">
    <source>
        <dbReference type="Proteomes" id="UP000019277"/>
    </source>
</evidence>
<accession>W7ILV5</accession>
<evidence type="ECO:0000313" key="1">
    <source>
        <dbReference type="EMBL" id="EWC61358.1"/>
    </source>
</evidence>
<proteinExistence type="predicted"/>
<comment type="caution">
    <text evidence="1">The sequence shown here is derived from an EMBL/GenBank/DDBJ whole genome shotgun (WGS) entry which is preliminary data.</text>
</comment>
<protein>
    <submittedName>
        <fullName evidence="1">Uncharacterized protein</fullName>
    </submittedName>
</protein>
<gene>
    <name evidence="1" type="ORF">UO65_3352</name>
</gene>
<organism evidence="1 2">
    <name type="scientific">Actinokineospora spheciospongiae</name>
    <dbReference type="NCBI Taxonomy" id="909613"/>
    <lineage>
        <taxon>Bacteria</taxon>
        <taxon>Bacillati</taxon>
        <taxon>Actinomycetota</taxon>
        <taxon>Actinomycetes</taxon>
        <taxon>Pseudonocardiales</taxon>
        <taxon>Pseudonocardiaceae</taxon>
        <taxon>Actinokineospora</taxon>
    </lineage>
</organism>
<dbReference type="STRING" id="909613.UO65_3352"/>
<dbReference type="Proteomes" id="UP000019277">
    <property type="component" value="Unassembled WGS sequence"/>
</dbReference>
<reference evidence="1 2" key="1">
    <citation type="journal article" date="2014" name="Genome Announc.">
        <title>Draft Genome Sequence of the Antitrypanosomally Active Sponge-Associated Bacterium Actinokineospora sp. Strain EG49.</title>
        <authorList>
            <person name="Harjes J."/>
            <person name="Ryu T."/>
            <person name="Abdelmohsen U.R."/>
            <person name="Moitinho-Silva L."/>
            <person name="Horn H."/>
            <person name="Ravasi T."/>
            <person name="Hentschel U."/>
        </authorList>
    </citation>
    <scope>NUCLEOTIDE SEQUENCE [LARGE SCALE GENOMIC DNA]</scope>
    <source>
        <strain evidence="1 2">EG49</strain>
    </source>
</reference>
<name>W7ILV5_9PSEU</name>
<keyword evidence="2" id="KW-1185">Reference proteome</keyword>
<sequence>MPPAQPLSRLLADLTGDRQALRGERGPTLVVGTLRRGVALWESAIADFDAGADAAVLIDSVERALTPDGELAAEIARSRDVFEHGVPLPVDRFLLTVAPELDALVERSRTVVGALRKAIALERRSRSRWRGTGNRATALVDRDLVMEDVRVRVRGLLEQTTALIDALDRFLARSSF</sequence>
<dbReference type="RefSeq" id="WP_035283422.1">
    <property type="nucleotide sequence ID" value="NZ_AYXG01000116.1"/>
</dbReference>
<dbReference type="AlphaFoldDB" id="W7ILV5"/>
<dbReference type="EMBL" id="AYXG01000116">
    <property type="protein sequence ID" value="EWC61358.1"/>
    <property type="molecule type" value="Genomic_DNA"/>
</dbReference>